<evidence type="ECO:0000313" key="4">
    <source>
        <dbReference type="Proteomes" id="UP000691718"/>
    </source>
</evidence>
<feature type="compositionally biased region" description="Basic and acidic residues" evidence="1">
    <location>
        <begin position="311"/>
        <end position="323"/>
    </location>
</feature>
<reference evidence="3" key="1">
    <citation type="submission" date="2021-04" db="EMBL/GenBank/DDBJ databases">
        <authorList>
            <person name="Tunstrom K."/>
        </authorList>
    </citation>
    <scope>NUCLEOTIDE SEQUENCE</scope>
</reference>
<proteinExistence type="predicted"/>
<dbReference type="Proteomes" id="UP000691718">
    <property type="component" value="Unassembled WGS sequence"/>
</dbReference>
<feature type="region of interest" description="Disordered" evidence="1">
    <location>
        <begin position="440"/>
        <end position="475"/>
    </location>
</feature>
<gene>
    <name evidence="3" type="ORF">PAPOLLO_LOCUS2426</name>
</gene>
<name>A0A8S3W5R9_PARAO</name>
<feature type="compositionally biased region" description="Low complexity" evidence="1">
    <location>
        <begin position="440"/>
        <end position="467"/>
    </location>
</feature>
<accession>A0A8S3W5R9</accession>
<comment type="caution">
    <text evidence="3">The sequence shown here is derived from an EMBL/GenBank/DDBJ whole genome shotgun (WGS) entry which is preliminary data.</text>
</comment>
<dbReference type="AlphaFoldDB" id="A0A8S3W5R9"/>
<feature type="region of interest" description="Disordered" evidence="1">
    <location>
        <begin position="290"/>
        <end position="356"/>
    </location>
</feature>
<evidence type="ECO:0000313" key="3">
    <source>
        <dbReference type="EMBL" id="CAG4942413.1"/>
    </source>
</evidence>
<protein>
    <submittedName>
        <fullName evidence="3">(apollo) hypothetical protein</fullName>
    </submittedName>
</protein>
<feature type="compositionally biased region" description="Basic and acidic residues" evidence="1">
    <location>
        <begin position="343"/>
        <end position="353"/>
    </location>
</feature>
<organism evidence="3 4">
    <name type="scientific">Parnassius apollo</name>
    <name type="common">Apollo butterfly</name>
    <name type="synonym">Papilio apollo</name>
    <dbReference type="NCBI Taxonomy" id="110799"/>
    <lineage>
        <taxon>Eukaryota</taxon>
        <taxon>Metazoa</taxon>
        <taxon>Ecdysozoa</taxon>
        <taxon>Arthropoda</taxon>
        <taxon>Hexapoda</taxon>
        <taxon>Insecta</taxon>
        <taxon>Pterygota</taxon>
        <taxon>Neoptera</taxon>
        <taxon>Endopterygota</taxon>
        <taxon>Lepidoptera</taxon>
        <taxon>Glossata</taxon>
        <taxon>Ditrysia</taxon>
        <taxon>Papilionoidea</taxon>
        <taxon>Papilionidae</taxon>
        <taxon>Parnassiinae</taxon>
        <taxon>Parnassini</taxon>
        <taxon>Parnassius</taxon>
        <taxon>Parnassius</taxon>
    </lineage>
</organism>
<dbReference type="CDD" id="cd19941">
    <property type="entry name" value="TIL"/>
    <property type="match status" value="1"/>
</dbReference>
<dbReference type="Pfam" id="PF01826">
    <property type="entry name" value="TIL"/>
    <property type="match status" value="1"/>
</dbReference>
<dbReference type="OrthoDB" id="7491005at2759"/>
<evidence type="ECO:0000259" key="2">
    <source>
        <dbReference type="Pfam" id="PF01826"/>
    </source>
</evidence>
<feature type="compositionally biased region" description="Low complexity" evidence="1">
    <location>
        <begin position="328"/>
        <end position="342"/>
    </location>
</feature>
<feature type="domain" description="TIL" evidence="2">
    <location>
        <begin position="140"/>
        <end position="196"/>
    </location>
</feature>
<dbReference type="InterPro" id="IPR002919">
    <property type="entry name" value="TIL_dom"/>
</dbReference>
<dbReference type="EMBL" id="CAJQZP010000171">
    <property type="protein sequence ID" value="CAG4942413.1"/>
    <property type="molecule type" value="Genomic_DNA"/>
</dbReference>
<evidence type="ECO:0000256" key="1">
    <source>
        <dbReference type="SAM" id="MobiDB-lite"/>
    </source>
</evidence>
<feature type="compositionally biased region" description="Basic residues" evidence="1">
    <location>
        <begin position="292"/>
        <end position="310"/>
    </location>
</feature>
<keyword evidence="4" id="KW-1185">Reference proteome</keyword>
<sequence length="959" mass="110912">MAAPVMASIQSCQSNNVIAYASRLNNYDYDDVDNSKRHTLGEDRRNWRKKALLKPLESDHKDWDDRRRFEQDSLRYSDDADKGYGGMDRQREMDGFRGPRRYEEMDKMISGINNDLARPSSFLEKDIDKKPTSISMNCDRQHERYEPCFAGCASVTCDNPRDRLRPCYPFCEPGCVCVHPYVRDDRTHKCVLPEECTNIKLTQSHQRRTNGGEPIPTPLLQINSHAMPELSTSFPNTSDLDDHVDAIAKNADDLGDWLYNQFYKTIESQVINNTNGNTLTRRSGTVSLKENVKKKRRKNQNKGTLKKKRKKEDLRRKLLRITEDDSLFDSGTDTDSSDPSSSDETHESRDQEHGHKKFVIINKKPKAPLPSFIFLPNLETPFYPPIGLPPPALPMYPMVPVPPVLPSFPFPKISPDCNETETTKNIIITSSSTTLTSQATVPVQTVTTEPSKKTTSTPESITETTKSVSMESTTVPESEDKLLRFKKKKKKHMRSGGSDVLRRLQELVRNSTFKKKEQKAESPNVLDRETVETSDMFPDEALKGEDFQLRTNDETPLKQENTVDFKYLSQLIHRINLNETENPLEAMSNPNIRNRLLADFYKKNGITNVPNKPFQPSRRMNIQMYPQRQKTLDNSFYAKLGRQIATLIRGVNSKNDRQINIEIEQMDQNTPSHPIFSELSYAPHSYWERFVRSPMHYLQQYQNKKEYHERSNEILYNIENKVEIAASTMLPMSLSEIENVINVMEGAQDEIQKSYEIPHNTPTNNTLDINLWPQELVTNNTRTNSAEPFIKKIQKYFNYTKKYTAEKKVHSNTSGVLLQNIHNFITWLGTEQVNNIPSYKIHNSKLSSKSRDENKKKCLTKNDVPISNVKQLNNPPNDFVQRRKYKTAPIRSTSVQHQALSPIFDYKKKRFLNINSQYPLYNLLEYQFPTVPKPIKKPPSRTVRPSYFHHEIHHFDFID</sequence>